<dbReference type="Proteomes" id="UP001150924">
    <property type="component" value="Unassembled WGS sequence"/>
</dbReference>
<accession>A0A9X3IYJ0</accession>
<feature type="region of interest" description="Disordered" evidence="1">
    <location>
        <begin position="79"/>
        <end position="133"/>
    </location>
</feature>
<dbReference type="EMBL" id="JAPNKE010000002">
    <property type="protein sequence ID" value="MCY1006913.1"/>
    <property type="molecule type" value="Genomic_DNA"/>
</dbReference>
<evidence type="ECO:0000313" key="3">
    <source>
        <dbReference type="Proteomes" id="UP001150924"/>
    </source>
</evidence>
<feature type="compositionally biased region" description="Low complexity" evidence="1">
    <location>
        <begin position="111"/>
        <end position="133"/>
    </location>
</feature>
<dbReference type="GO" id="GO:1901135">
    <property type="term" value="P:carbohydrate derivative metabolic process"/>
    <property type="evidence" value="ECO:0007669"/>
    <property type="project" value="InterPro"/>
</dbReference>
<dbReference type="SUPFAM" id="SSF53697">
    <property type="entry name" value="SIS domain"/>
    <property type="match status" value="1"/>
</dbReference>
<evidence type="ECO:0000256" key="1">
    <source>
        <dbReference type="SAM" id="MobiDB-lite"/>
    </source>
</evidence>
<dbReference type="InterPro" id="IPR046348">
    <property type="entry name" value="SIS_dom_sf"/>
</dbReference>
<evidence type="ECO:0000313" key="2">
    <source>
        <dbReference type="EMBL" id="MCY1006913.1"/>
    </source>
</evidence>
<keyword evidence="3" id="KW-1185">Reference proteome</keyword>
<sequence length="133" mass="14015">MADALDHYLTWRLYRAELDIELDFADAQLDEPALTANAPRLEAALDALHRIEGGAVANADEGRMVGHYWLRDPERAPDPAIAQAIHDSGGRSRPSPTACAAARSSPTTVGRSPAPSSSGSAAALSARSCSRPP</sequence>
<proteinExistence type="predicted"/>
<dbReference type="GO" id="GO:0097367">
    <property type="term" value="F:carbohydrate derivative binding"/>
    <property type="evidence" value="ECO:0007669"/>
    <property type="project" value="InterPro"/>
</dbReference>
<dbReference type="AlphaFoldDB" id="A0A9X3IYJ0"/>
<evidence type="ECO:0008006" key="4">
    <source>
        <dbReference type="Google" id="ProtNLM"/>
    </source>
</evidence>
<comment type="caution">
    <text evidence="2">The sequence shown here is derived from an EMBL/GenBank/DDBJ whole genome shotgun (WGS) entry which is preliminary data.</text>
</comment>
<organism evidence="2 3">
    <name type="scientific">Nannocystis pusilla</name>
    <dbReference type="NCBI Taxonomy" id="889268"/>
    <lineage>
        <taxon>Bacteria</taxon>
        <taxon>Pseudomonadati</taxon>
        <taxon>Myxococcota</taxon>
        <taxon>Polyangia</taxon>
        <taxon>Nannocystales</taxon>
        <taxon>Nannocystaceae</taxon>
        <taxon>Nannocystis</taxon>
    </lineage>
</organism>
<name>A0A9X3IYJ0_9BACT</name>
<reference evidence="2" key="1">
    <citation type="submission" date="2022-11" db="EMBL/GenBank/DDBJ databases">
        <title>Minimal conservation of predation-associated metabolite biosynthetic gene clusters underscores biosynthetic potential of Myxococcota including descriptions for ten novel species: Archangium lansinium sp. nov., Myxococcus landrumus sp. nov., Nannocystis bai.</title>
        <authorList>
            <person name="Ahearne A."/>
            <person name="Stevens C."/>
            <person name="Phillips K."/>
        </authorList>
    </citation>
    <scope>NUCLEOTIDE SEQUENCE</scope>
    <source>
        <strain evidence="2">Na p29</strain>
    </source>
</reference>
<gene>
    <name evidence="2" type="ORF">OV079_15385</name>
</gene>
<protein>
    <recommendedName>
        <fullName evidence="4">Glucose-6-phosphate isomerase</fullName>
    </recommendedName>
</protein>